<gene>
    <name evidence="2" type="ORF">CRM22_005475</name>
</gene>
<sequence length="101" mass="12032">MPHFHYWLFFCLIVCSFGRAPGFHFENDVELFLLYLIVYCTKQFLVFCSDIRHRILGTCSEVEDNRSDDRFLLNLQNIKISEILIRRIDQTNFGGDYSSRL</sequence>
<keyword evidence="1" id="KW-0732">Signal</keyword>
<accession>A0A4S2LQZ0</accession>
<name>A0A4S2LQZ0_OPIFE</name>
<dbReference type="Proteomes" id="UP000308267">
    <property type="component" value="Unassembled WGS sequence"/>
</dbReference>
<organism evidence="2 3">
    <name type="scientific">Opisthorchis felineus</name>
    <dbReference type="NCBI Taxonomy" id="147828"/>
    <lineage>
        <taxon>Eukaryota</taxon>
        <taxon>Metazoa</taxon>
        <taxon>Spiralia</taxon>
        <taxon>Lophotrochozoa</taxon>
        <taxon>Platyhelminthes</taxon>
        <taxon>Trematoda</taxon>
        <taxon>Digenea</taxon>
        <taxon>Opisthorchiida</taxon>
        <taxon>Opisthorchiata</taxon>
        <taxon>Opisthorchiidae</taxon>
        <taxon>Opisthorchis</taxon>
    </lineage>
</organism>
<protein>
    <recommendedName>
        <fullName evidence="4">Secreted protein</fullName>
    </recommendedName>
</protein>
<keyword evidence="3" id="KW-1185">Reference proteome</keyword>
<evidence type="ECO:0000256" key="1">
    <source>
        <dbReference type="SAM" id="SignalP"/>
    </source>
</evidence>
<dbReference type="AlphaFoldDB" id="A0A4S2LQZ0"/>
<dbReference type="EMBL" id="SJOL01006464">
    <property type="protein sequence ID" value="TGZ66181.1"/>
    <property type="molecule type" value="Genomic_DNA"/>
</dbReference>
<comment type="caution">
    <text evidence="2">The sequence shown here is derived from an EMBL/GenBank/DDBJ whole genome shotgun (WGS) entry which is preliminary data.</text>
</comment>
<reference evidence="2 3" key="1">
    <citation type="journal article" date="2019" name="BMC Genomics">
        <title>New insights from Opisthorchis felineus genome: update on genomics of the epidemiologically important liver flukes.</title>
        <authorList>
            <person name="Ershov N.I."/>
            <person name="Mordvinov V.A."/>
            <person name="Prokhortchouk E.B."/>
            <person name="Pakharukova M.Y."/>
            <person name="Gunbin K.V."/>
            <person name="Ustyantsev K."/>
            <person name="Genaev M.A."/>
            <person name="Blinov A.G."/>
            <person name="Mazur A."/>
            <person name="Boulygina E."/>
            <person name="Tsygankova S."/>
            <person name="Khrameeva E."/>
            <person name="Chekanov N."/>
            <person name="Fan G."/>
            <person name="Xiao A."/>
            <person name="Zhang H."/>
            <person name="Xu X."/>
            <person name="Yang H."/>
            <person name="Solovyev V."/>
            <person name="Lee S.M."/>
            <person name="Liu X."/>
            <person name="Afonnikov D.A."/>
            <person name="Skryabin K.G."/>
        </authorList>
    </citation>
    <scope>NUCLEOTIDE SEQUENCE [LARGE SCALE GENOMIC DNA]</scope>
    <source>
        <strain evidence="2">AK-0245</strain>
        <tissue evidence="2">Whole organism</tissue>
    </source>
</reference>
<feature type="chain" id="PRO_5020700348" description="Secreted protein" evidence="1">
    <location>
        <begin position="23"/>
        <end position="101"/>
    </location>
</feature>
<evidence type="ECO:0000313" key="3">
    <source>
        <dbReference type="Proteomes" id="UP000308267"/>
    </source>
</evidence>
<proteinExistence type="predicted"/>
<feature type="signal peptide" evidence="1">
    <location>
        <begin position="1"/>
        <end position="22"/>
    </location>
</feature>
<evidence type="ECO:0000313" key="2">
    <source>
        <dbReference type="EMBL" id="TGZ66181.1"/>
    </source>
</evidence>
<evidence type="ECO:0008006" key="4">
    <source>
        <dbReference type="Google" id="ProtNLM"/>
    </source>
</evidence>